<dbReference type="InterPro" id="IPR051044">
    <property type="entry name" value="MAG_DAG_Lipase"/>
</dbReference>
<dbReference type="SUPFAM" id="SSF53474">
    <property type="entry name" value="alpha/beta-Hydrolases"/>
    <property type="match status" value="1"/>
</dbReference>
<dbReference type="EMBL" id="FNUX01000014">
    <property type="protein sequence ID" value="SEF90301.1"/>
    <property type="molecule type" value="Genomic_DNA"/>
</dbReference>
<accession>A0A1H5VTX7</accession>
<name>A0A1H5VTX7_9PROT</name>
<dbReference type="Gene3D" id="3.40.50.1820">
    <property type="entry name" value="alpha/beta hydrolase"/>
    <property type="match status" value="1"/>
</dbReference>
<dbReference type="RefSeq" id="WP_103966704.1">
    <property type="nucleotide sequence ID" value="NZ_FNUX01000014.1"/>
</dbReference>
<sequence length="404" mass="45540">MSSSYVSDRLAILTGILLFSVVLSGCIHQKFVSEPYPRWGKEVRVDPPESYGPLILRVLSPEDSNQAPACVLLVHGMNEHIGRYGEVAQYFARKFLVTGFDHYAHGLSNPVLQQADSALVSGSSEQQVGDAYLAQSALKDLEPLRRYLGRALKKTIALCDVESESEHPVFIIAHSLGALVTASYLMQARDEKALLKRVRGIVLLAPAFAVSNPPGWRGWMANPLIRLSFHAETHFLHPQNEPLPALIFNQALALVTVPLLDGLFEIASWPGLRSFLSPVSPDWVQDYLTDSEEEKARLRADGWIVRRTLLRFVKGIEAEIVHFRRHMAQFTIPYYLVYSEYDPITPAWGNQDFARATLQHHPDNEILALSNLQYHQHLFLKEPARTALLKNIAQWIDHRLQATK</sequence>
<gene>
    <name evidence="2" type="ORF">SAMN05216334_11433</name>
</gene>
<evidence type="ECO:0000259" key="1">
    <source>
        <dbReference type="Pfam" id="PF12146"/>
    </source>
</evidence>
<dbReference type="AlphaFoldDB" id="A0A1H5VTX7"/>
<evidence type="ECO:0000313" key="3">
    <source>
        <dbReference type="Proteomes" id="UP000236753"/>
    </source>
</evidence>
<organism evidence="2 3">
    <name type="scientific">Nitrosomonas ureae</name>
    <dbReference type="NCBI Taxonomy" id="44577"/>
    <lineage>
        <taxon>Bacteria</taxon>
        <taxon>Pseudomonadati</taxon>
        <taxon>Pseudomonadota</taxon>
        <taxon>Betaproteobacteria</taxon>
        <taxon>Nitrosomonadales</taxon>
        <taxon>Nitrosomonadaceae</taxon>
        <taxon>Nitrosomonas</taxon>
    </lineage>
</organism>
<feature type="domain" description="Serine aminopeptidase S33" evidence="1">
    <location>
        <begin position="67"/>
        <end position="358"/>
    </location>
</feature>
<reference evidence="2 3" key="1">
    <citation type="submission" date="2016-10" db="EMBL/GenBank/DDBJ databases">
        <authorList>
            <person name="de Groot N.N."/>
        </authorList>
    </citation>
    <scope>NUCLEOTIDE SEQUENCE [LARGE SCALE GENOMIC DNA]</scope>
    <source>
        <strain evidence="2 3">Nm13</strain>
    </source>
</reference>
<dbReference type="OrthoDB" id="9806902at2"/>
<dbReference type="GO" id="GO:0016787">
    <property type="term" value="F:hydrolase activity"/>
    <property type="evidence" value="ECO:0007669"/>
    <property type="project" value="UniProtKB-KW"/>
</dbReference>
<dbReference type="Proteomes" id="UP000236753">
    <property type="component" value="Unassembled WGS sequence"/>
</dbReference>
<proteinExistence type="predicted"/>
<dbReference type="Pfam" id="PF12146">
    <property type="entry name" value="Hydrolase_4"/>
    <property type="match status" value="1"/>
</dbReference>
<protein>
    <submittedName>
        <fullName evidence="2">Lysophospholipase, alpha-beta hydrolase superfamily</fullName>
    </submittedName>
</protein>
<dbReference type="InterPro" id="IPR022742">
    <property type="entry name" value="Hydrolase_4"/>
</dbReference>
<evidence type="ECO:0000313" key="2">
    <source>
        <dbReference type="EMBL" id="SEF90301.1"/>
    </source>
</evidence>
<dbReference type="PANTHER" id="PTHR11614">
    <property type="entry name" value="PHOSPHOLIPASE-RELATED"/>
    <property type="match status" value="1"/>
</dbReference>
<dbReference type="InterPro" id="IPR029058">
    <property type="entry name" value="AB_hydrolase_fold"/>
</dbReference>
<keyword evidence="2" id="KW-0378">Hydrolase</keyword>